<evidence type="ECO:0000313" key="3">
    <source>
        <dbReference type="Proteomes" id="UP000029878"/>
    </source>
</evidence>
<dbReference type="Proteomes" id="UP000029878">
    <property type="component" value="Unassembled WGS sequence"/>
</dbReference>
<feature type="transmembrane region" description="Helical" evidence="1">
    <location>
        <begin position="12"/>
        <end position="44"/>
    </location>
</feature>
<comment type="caution">
    <text evidence="2">The sequence shown here is derived from an EMBL/GenBank/DDBJ whole genome shotgun (WGS) entry which is preliminary data.</text>
</comment>
<gene>
    <name evidence="2" type="ORF">LS81_005160</name>
</gene>
<accession>A0A4U8SBE1</accession>
<proteinExistence type="predicted"/>
<evidence type="ECO:0000313" key="2">
    <source>
        <dbReference type="EMBL" id="TLD83326.1"/>
    </source>
</evidence>
<dbReference type="OrthoDB" id="5328934at2"/>
<sequence length="205" mass="22973">MRVIESESKQGAYIIIIIGLITAYFGFYILTGIVLLVLLAWLFFCSSKLINPTMPDAIVSPINGVIEHITCNQDCVEFSIKAQMNGRIYSPSDLYNISIKKHHGFYFLRTSELSNQLGVREFMSAETTLDGEKLSIKIEVLPRMLRFCGLYDGKLESLFLEKIGFLNVGLLRISIKGQNLKVLAKEHEKVFGGSSSLVAIEKISE</sequence>
<dbReference type="EMBL" id="JRPL02000009">
    <property type="protein sequence ID" value="TLD83326.1"/>
    <property type="molecule type" value="Genomic_DNA"/>
</dbReference>
<keyword evidence="1" id="KW-0472">Membrane</keyword>
<evidence type="ECO:0008006" key="4">
    <source>
        <dbReference type="Google" id="ProtNLM"/>
    </source>
</evidence>
<keyword evidence="1" id="KW-0812">Transmembrane</keyword>
<dbReference type="AlphaFoldDB" id="A0A4U8SBE1"/>
<evidence type="ECO:0000256" key="1">
    <source>
        <dbReference type="SAM" id="Phobius"/>
    </source>
</evidence>
<protein>
    <recommendedName>
        <fullName evidence="4">Phosphatidylserine decarboxylase</fullName>
    </recommendedName>
</protein>
<dbReference type="RefSeq" id="WP_034346702.1">
    <property type="nucleotide sequence ID" value="NZ_FZNG01000008.1"/>
</dbReference>
<reference evidence="2 3" key="1">
    <citation type="journal article" date="2014" name="Genome Announc.">
        <title>Draft genome sequences of eight enterohepatic helicobacter species isolated from both laboratory and wild rodents.</title>
        <authorList>
            <person name="Sheh A."/>
            <person name="Shen Z."/>
            <person name="Fox J.G."/>
        </authorList>
    </citation>
    <scope>NUCLEOTIDE SEQUENCE [LARGE SCALE GENOMIC DNA]</scope>
    <source>
        <strain evidence="2 3">ATCC 700114</strain>
    </source>
</reference>
<keyword evidence="1" id="KW-1133">Transmembrane helix</keyword>
<organism evidence="2 3">
    <name type="scientific">Helicobacter trogontum</name>
    <dbReference type="NCBI Taxonomy" id="50960"/>
    <lineage>
        <taxon>Bacteria</taxon>
        <taxon>Pseudomonadati</taxon>
        <taxon>Campylobacterota</taxon>
        <taxon>Epsilonproteobacteria</taxon>
        <taxon>Campylobacterales</taxon>
        <taxon>Helicobacteraceae</taxon>
        <taxon>Helicobacter</taxon>
    </lineage>
</organism>
<name>A0A4U8SBE1_9HELI</name>